<sequence length="179" mass="20700">MRRVKIIAGGDVQAVGYREYVRKATFRKKIFGQVQNLESGEVEIIAEGEENDLKSFIENINVSEYPIDVRECNVTWHDAIGDYTKFEIIRGDKDQELFEIIDIALSHLYRIVENTTISLEKQDQMLGKQDGMISLQHDTVVEIKGLRKDSESYFEKEFSEIKRKLHSIENALNEMGIKV</sequence>
<evidence type="ECO:0000313" key="5">
    <source>
        <dbReference type="Proteomes" id="UP000694228"/>
    </source>
</evidence>
<feature type="active site" evidence="1">
    <location>
        <position position="18"/>
    </location>
</feature>
<protein>
    <recommendedName>
        <fullName evidence="1">acylphosphatase</fullName>
        <ecNumber evidence="1">3.6.1.7</ecNumber>
    </recommendedName>
</protein>
<dbReference type="GO" id="GO:0003998">
    <property type="term" value="F:acylphosphatase activity"/>
    <property type="evidence" value="ECO:0007669"/>
    <property type="project" value="UniProtKB-EC"/>
</dbReference>
<accession>A0A8F5ZHT2</accession>
<dbReference type="PANTHER" id="PTHR47268">
    <property type="entry name" value="ACYLPHOSPHATASE"/>
    <property type="match status" value="1"/>
</dbReference>
<dbReference type="Proteomes" id="UP000694228">
    <property type="component" value="Chromosome"/>
</dbReference>
<evidence type="ECO:0000256" key="1">
    <source>
        <dbReference type="PROSITE-ProRule" id="PRU00520"/>
    </source>
</evidence>
<organism evidence="4 5">
    <name type="scientific">Methanospirillum hungatei</name>
    <dbReference type="NCBI Taxonomy" id="2203"/>
    <lineage>
        <taxon>Archaea</taxon>
        <taxon>Methanobacteriati</taxon>
        <taxon>Methanobacteriota</taxon>
        <taxon>Stenosarchaea group</taxon>
        <taxon>Methanomicrobia</taxon>
        <taxon>Methanomicrobiales</taxon>
        <taxon>Methanospirillaceae</taxon>
        <taxon>Methanospirillum</taxon>
    </lineage>
</organism>
<reference evidence="4 5" key="1">
    <citation type="submission" date="2021-06" db="EMBL/GenBank/DDBJ databases">
        <title>Complete genome sequence of the secondary alcohol utilizing methanogen Methanospirillum hungatei strain GP1.</title>
        <authorList>
            <person name="Day L.A."/>
            <person name="Costa K.C."/>
        </authorList>
    </citation>
    <scope>NUCLEOTIDE SEQUENCE [LARGE SCALE GENOMIC DNA]</scope>
    <source>
        <strain evidence="4 5">GP1</strain>
    </source>
</reference>
<gene>
    <name evidence="4" type="ORF">KSK55_09310</name>
</gene>
<feature type="domain" description="Acylphosphatase-like" evidence="3">
    <location>
        <begin position="3"/>
        <end position="90"/>
    </location>
</feature>
<dbReference type="EC" id="3.6.1.7" evidence="1"/>
<proteinExistence type="inferred from homology"/>
<evidence type="ECO:0000313" key="4">
    <source>
        <dbReference type="EMBL" id="QXO96404.1"/>
    </source>
</evidence>
<dbReference type="PROSITE" id="PS51160">
    <property type="entry name" value="ACYLPHOSPHATASE_3"/>
    <property type="match status" value="1"/>
</dbReference>
<dbReference type="EMBL" id="CP077107">
    <property type="protein sequence ID" value="QXO96404.1"/>
    <property type="molecule type" value="Genomic_DNA"/>
</dbReference>
<feature type="active site" evidence="1">
    <location>
        <position position="36"/>
    </location>
</feature>
<evidence type="ECO:0000256" key="2">
    <source>
        <dbReference type="RuleBase" id="RU004168"/>
    </source>
</evidence>
<dbReference type="InterPro" id="IPR001792">
    <property type="entry name" value="Acylphosphatase-like_dom"/>
</dbReference>
<keyword evidence="1 4" id="KW-0378">Hydrolase</keyword>
<comment type="similarity">
    <text evidence="2">Belongs to the acylphosphatase family.</text>
</comment>
<name>A0A8F5ZHT2_METHU</name>
<dbReference type="AlphaFoldDB" id="A0A8F5ZHT2"/>
<dbReference type="Pfam" id="PF00708">
    <property type="entry name" value="Acylphosphatase"/>
    <property type="match status" value="1"/>
</dbReference>
<evidence type="ECO:0000259" key="3">
    <source>
        <dbReference type="PROSITE" id="PS51160"/>
    </source>
</evidence>
<dbReference type="InterPro" id="IPR020456">
    <property type="entry name" value="Acylphosphatase"/>
</dbReference>
<dbReference type="PANTHER" id="PTHR47268:SF4">
    <property type="entry name" value="ACYLPHOSPHATASE"/>
    <property type="match status" value="1"/>
</dbReference>
<comment type="catalytic activity">
    <reaction evidence="1">
        <text>an acyl phosphate + H2O = a carboxylate + phosphate + H(+)</text>
        <dbReference type="Rhea" id="RHEA:14965"/>
        <dbReference type="ChEBI" id="CHEBI:15377"/>
        <dbReference type="ChEBI" id="CHEBI:15378"/>
        <dbReference type="ChEBI" id="CHEBI:29067"/>
        <dbReference type="ChEBI" id="CHEBI:43474"/>
        <dbReference type="ChEBI" id="CHEBI:59918"/>
        <dbReference type="EC" id="3.6.1.7"/>
    </reaction>
</comment>
<dbReference type="OrthoDB" id="6643at2157"/>